<feature type="domain" description="Carbohydrate kinase FGGY C-terminal" evidence="5">
    <location>
        <begin position="248"/>
        <end position="444"/>
    </location>
</feature>
<dbReference type="AlphaFoldDB" id="A0A6C0GEV7"/>
<dbReference type="SUPFAM" id="SSF53067">
    <property type="entry name" value="Actin-like ATPase domain"/>
    <property type="match status" value="1"/>
</dbReference>
<evidence type="ECO:0000313" key="7">
    <source>
        <dbReference type="Proteomes" id="UP000480178"/>
    </source>
</evidence>
<dbReference type="KEGG" id="rhoz:GXP67_07140"/>
<sequence>MTAGIPVVAVFDIGKTNKKFLLFDRKYEVVYESNIQFEEQKDDDGEPCENLAELTAWMKGTMDDVLFDERFHVRALNFSAYGASFVHLDKRGIPATPLYSYLKDYPEDLLDEFYSKYGSQETIALQTASPPLGMLNSGLQLYWLKHRKPELFKKVKCCLHLPQYCSYVITNKSFSEMTSIGCHTALWNFRKKDYHTWVFQENLSKHFPPVTHTDSKLDIPLGKYKFLAGAGIHDTSAALLPYLMQMKEPFLLLSTDTWSITLNPFNEEPLSADELNKDCLTYISPQGRPVKAARLFLGNEHSHYEKKIARYFAKEARYHKAVKFDKTLVQKLLLENNTRKKFLPETMQVDGYLSYNKHKAVDLSLFSSYEEAYHQLNIDLVTMQAMAIETAIGASPVRKICISGSFCDHLIFIKLLASRFPGIEVYTASLSNVSALGAALVMHKSWNTDETGKLFELNLFAPERDIAMMQYELV</sequence>
<evidence type="ECO:0000259" key="5">
    <source>
        <dbReference type="Pfam" id="PF21546"/>
    </source>
</evidence>
<evidence type="ECO:0000259" key="4">
    <source>
        <dbReference type="Pfam" id="PF00370"/>
    </source>
</evidence>
<keyword evidence="2" id="KW-0808">Transferase</keyword>
<evidence type="ECO:0000256" key="1">
    <source>
        <dbReference type="ARBA" id="ARBA00009156"/>
    </source>
</evidence>
<dbReference type="InterPro" id="IPR018484">
    <property type="entry name" value="FGGY_N"/>
</dbReference>
<feature type="domain" description="Carbohydrate kinase FGGY N-terminal" evidence="4">
    <location>
        <begin position="8"/>
        <end position="215"/>
    </location>
</feature>
<dbReference type="Gene3D" id="3.30.420.40">
    <property type="match status" value="2"/>
</dbReference>
<dbReference type="EMBL" id="CP048222">
    <property type="protein sequence ID" value="QHT66447.1"/>
    <property type="molecule type" value="Genomic_DNA"/>
</dbReference>
<comment type="similarity">
    <text evidence="1">Belongs to the FGGY kinase family.</text>
</comment>
<dbReference type="Proteomes" id="UP000480178">
    <property type="component" value="Chromosome"/>
</dbReference>
<protein>
    <submittedName>
        <fullName evidence="6">Carbohydrate kinase</fullName>
    </submittedName>
</protein>
<gene>
    <name evidence="6" type="ORF">GXP67_07140</name>
</gene>
<name>A0A6C0GEV7_9BACT</name>
<evidence type="ECO:0000256" key="2">
    <source>
        <dbReference type="ARBA" id="ARBA00022679"/>
    </source>
</evidence>
<dbReference type="PANTHER" id="PTHR43095:SF2">
    <property type="entry name" value="GLUCONOKINASE"/>
    <property type="match status" value="1"/>
</dbReference>
<evidence type="ECO:0000313" key="6">
    <source>
        <dbReference type="EMBL" id="QHT66447.1"/>
    </source>
</evidence>
<dbReference type="InterPro" id="IPR049382">
    <property type="entry name" value="FGGY_C_2"/>
</dbReference>
<dbReference type="Pfam" id="PF00370">
    <property type="entry name" value="FGGY_N"/>
    <property type="match status" value="1"/>
</dbReference>
<organism evidence="6 7">
    <name type="scientific">Rhodocytophaga rosea</name>
    <dbReference type="NCBI Taxonomy" id="2704465"/>
    <lineage>
        <taxon>Bacteria</taxon>
        <taxon>Pseudomonadati</taxon>
        <taxon>Bacteroidota</taxon>
        <taxon>Cytophagia</taxon>
        <taxon>Cytophagales</taxon>
        <taxon>Rhodocytophagaceae</taxon>
        <taxon>Rhodocytophaga</taxon>
    </lineage>
</organism>
<dbReference type="RefSeq" id="WP_162442501.1">
    <property type="nucleotide sequence ID" value="NZ_CP048222.1"/>
</dbReference>
<dbReference type="Pfam" id="PF21546">
    <property type="entry name" value="FGGY_C_2"/>
    <property type="match status" value="1"/>
</dbReference>
<reference evidence="6 7" key="1">
    <citation type="submission" date="2020-01" db="EMBL/GenBank/DDBJ databases">
        <authorList>
            <person name="Kim M.K."/>
        </authorList>
    </citation>
    <scope>NUCLEOTIDE SEQUENCE [LARGE SCALE GENOMIC DNA]</scope>
    <source>
        <strain evidence="6 7">172606-1</strain>
    </source>
</reference>
<dbReference type="CDD" id="cd07772">
    <property type="entry name" value="ASKHA_NBD_FGGY_NaCK-like"/>
    <property type="match status" value="1"/>
</dbReference>
<dbReference type="GO" id="GO:0005975">
    <property type="term" value="P:carbohydrate metabolic process"/>
    <property type="evidence" value="ECO:0007669"/>
    <property type="project" value="InterPro"/>
</dbReference>
<evidence type="ECO:0000256" key="3">
    <source>
        <dbReference type="ARBA" id="ARBA00022777"/>
    </source>
</evidence>
<accession>A0A6C0GEV7</accession>
<dbReference type="InterPro" id="IPR050406">
    <property type="entry name" value="FGGY_Carb_Kinase"/>
</dbReference>
<dbReference type="InterPro" id="IPR043129">
    <property type="entry name" value="ATPase_NBD"/>
</dbReference>
<keyword evidence="3 6" id="KW-0418">Kinase</keyword>
<proteinExistence type="inferred from homology"/>
<dbReference type="GO" id="GO:0016301">
    <property type="term" value="F:kinase activity"/>
    <property type="evidence" value="ECO:0007669"/>
    <property type="project" value="UniProtKB-KW"/>
</dbReference>
<keyword evidence="7" id="KW-1185">Reference proteome</keyword>
<dbReference type="PANTHER" id="PTHR43095">
    <property type="entry name" value="SUGAR KINASE"/>
    <property type="match status" value="1"/>
</dbReference>